<keyword evidence="2" id="KW-1185">Reference proteome</keyword>
<accession>A0ACC0VTG7</accession>
<comment type="caution">
    <text evidence="1">The sequence shown here is derived from an EMBL/GenBank/DDBJ whole genome shotgun (WGS) entry which is preliminary data.</text>
</comment>
<gene>
    <name evidence="1" type="ORF">PsorP6_010536</name>
</gene>
<dbReference type="EMBL" id="CM047585">
    <property type="protein sequence ID" value="KAI9909835.1"/>
    <property type="molecule type" value="Genomic_DNA"/>
</dbReference>
<dbReference type="Proteomes" id="UP001163321">
    <property type="component" value="Chromosome 6"/>
</dbReference>
<sequence length="96" mass="10945">MIYAAFEGCEKSDIVFKPKGERKAVDFVRLCHEGECGLNSFRQRINIPDLILMEYGAPVHRSKAPKAWREAEGLEKLDCPANSPDLNPIENVWDRL</sequence>
<reference evidence="1 2" key="1">
    <citation type="journal article" date="2022" name="bioRxiv">
        <title>The genome of the oomycete Peronosclerospora sorghi, a cosmopolitan pathogen of maize and sorghum, is inflated with dispersed pseudogenes.</title>
        <authorList>
            <person name="Fletcher K."/>
            <person name="Martin F."/>
            <person name="Isakeit T."/>
            <person name="Cavanaugh K."/>
            <person name="Magill C."/>
            <person name="Michelmore R."/>
        </authorList>
    </citation>
    <scope>NUCLEOTIDE SEQUENCE [LARGE SCALE GENOMIC DNA]</scope>
    <source>
        <strain evidence="1">P6</strain>
    </source>
</reference>
<protein>
    <submittedName>
        <fullName evidence="1">Uncharacterized protein</fullName>
    </submittedName>
</protein>
<evidence type="ECO:0000313" key="1">
    <source>
        <dbReference type="EMBL" id="KAI9909835.1"/>
    </source>
</evidence>
<proteinExistence type="predicted"/>
<organism evidence="1 2">
    <name type="scientific">Peronosclerospora sorghi</name>
    <dbReference type="NCBI Taxonomy" id="230839"/>
    <lineage>
        <taxon>Eukaryota</taxon>
        <taxon>Sar</taxon>
        <taxon>Stramenopiles</taxon>
        <taxon>Oomycota</taxon>
        <taxon>Peronosporomycetes</taxon>
        <taxon>Peronosporales</taxon>
        <taxon>Peronosporaceae</taxon>
        <taxon>Peronosclerospora</taxon>
    </lineage>
</organism>
<evidence type="ECO:0000313" key="2">
    <source>
        <dbReference type="Proteomes" id="UP001163321"/>
    </source>
</evidence>
<name>A0ACC0VTG7_9STRA</name>